<keyword evidence="5 7" id="KW-1133">Transmembrane helix</keyword>
<evidence type="ECO:0000256" key="6">
    <source>
        <dbReference type="ARBA" id="ARBA00023136"/>
    </source>
</evidence>
<feature type="transmembrane region" description="Helical" evidence="7">
    <location>
        <begin position="893"/>
        <end position="911"/>
    </location>
</feature>
<evidence type="ECO:0000313" key="8">
    <source>
        <dbReference type="EMBL" id="NOT32806.1"/>
    </source>
</evidence>
<feature type="transmembrane region" description="Helical" evidence="7">
    <location>
        <begin position="865"/>
        <end position="881"/>
    </location>
</feature>
<keyword evidence="2" id="KW-0813">Transport</keyword>
<dbReference type="Proteomes" id="UP000580839">
    <property type="component" value="Unassembled WGS sequence"/>
</dbReference>
<evidence type="ECO:0000256" key="3">
    <source>
        <dbReference type="ARBA" id="ARBA00022475"/>
    </source>
</evidence>
<dbReference type="Gene3D" id="1.20.1640.10">
    <property type="entry name" value="Multidrug efflux transporter AcrB transmembrane domain"/>
    <property type="match status" value="2"/>
</dbReference>
<comment type="subcellular location">
    <subcellularLocation>
        <location evidence="1">Cell membrane</location>
        <topology evidence="1">Multi-pass membrane protein</topology>
    </subcellularLocation>
</comment>
<evidence type="ECO:0000313" key="9">
    <source>
        <dbReference type="Proteomes" id="UP000580839"/>
    </source>
</evidence>
<reference evidence="8 9" key="1">
    <citation type="submission" date="2020-04" db="EMBL/GenBank/DDBJ databases">
        <title>Metagenomic profiling of ammonia- and methane-oxidizing microorganisms in a Dutch drinking water treatment plant.</title>
        <authorList>
            <person name="Poghosyan L."/>
            <person name="Leucker S."/>
        </authorList>
    </citation>
    <scope>NUCLEOTIDE SEQUENCE [LARGE SCALE GENOMIC DNA]</scope>
    <source>
        <strain evidence="8">S-RSF-IL-03</strain>
    </source>
</reference>
<dbReference type="PANTHER" id="PTHR32063:SF4">
    <property type="entry name" value="SLR6043 PROTEIN"/>
    <property type="match status" value="1"/>
</dbReference>
<feature type="transmembrane region" description="Helical" evidence="7">
    <location>
        <begin position="534"/>
        <end position="554"/>
    </location>
</feature>
<dbReference type="EMBL" id="JABFRW010000014">
    <property type="protein sequence ID" value="NOT32806.1"/>
    <property type="molecule type" value="Genomic_DNA"/>
</dbReference>
<dbReference type="SUPFAM" id="SSF82866">
    <property type="entry name" value="Multidrug efflux transporter AcrB transmembrane domain"/>
    <property type="match status" value="2"/>
</dbReference>
<dbReference type="GO" id="GO:0042910">
    <property type="term" value="F:xenobiotic transmembrane transporter activity"/>
    <property type="evidence" value="ECO:0007669"/>
    <property type="project" value="TreeGrafter"/>
</dbReference>
<dbReference type="SUPFAM" id="SSF82693">
    <property type="entry name" value="Multidrug efflux transporter AcrB pore domain, PN1, PN2, PC1 and PC2 subdomains"/>
    <property type="match status" value="2"/>
</dbReference>
<dbReference type="Pfam" id="PF00873">
    <property type="entry name" value="ACR_tran"/>
    <property type="match status" value="1"/>
</dbReference>
<comment type="caution">
    <text evidence="8">The sequence shown here is derived from an EMBL/GenBank/DDBJ whole genome shotgun (WGS) entry which is preliminary data.</text>
</comment>
<keyword evidence="3" id="KW-1003">Cell membrane</keyword>
<feature type="transmembrane region" description="Helical" evidence="7">
    <location>
        <begin position="365"/>
        <end position="385"/>
    </location>
</feature>
<feature type="transmembrane region" description="Helical" evidence="7">
    <location>
        <begin position="917"/>
        <end position="944"/>
    </location>
</feature>
<evidence type="ECO:0000256" key="1">
    <source>
        <dbReference type="ARBA" id="ARBA00004651"/>
    </source>
</evidence>
<dbReference type="SUPFAM" id="SSF82714">
    <property type="entry name" value="Multidrug efflux transporter AcrB TolC docking domain, DN and DC subdomains"/>
    <property type="match status" value="2"/>
</dbReference>
<gene>
    <name evidence="8" type="ORF">HOP12_01415</name>
</gene>
<dbReference type="PANTHER" id="PTHR32063">
    <property type="match status" value="1"/>
</dbReference>
<dbReference type="Gene3D" id="3.30.70.1430">
    <property type="entry name" value="Multidrug efflux transporter AcrB pore domain"/>
    <property type="match status" value="2"/>
</dbReference>
<dbReference type="InterPro" id="IPR001036">
    <property type="entry name" value="Acrflvin-R"/>
</dbReference>
<proteinExistence type="predicted"/>
<evidence type="ECO:0000256" key="5">
    <source>
        <dbReference type="ARBA" id="ARBA00022989"/>
    </source>
</evidence>
<dbReference type="GO" id="GO:0005886">
    <property type="term" value="C:plasma membrane"/>
    <property type="evidence" value="ECO:0007669"/>
    <property type="project" value="UniProtKB-SubCell"/>
</dbReference>
<dbReference type="InterPro" id="IPR027463">
    <property type="entry name" value="AcrB_DN_DC_subdom"/>
</dbReference>
<dbReference type="InterPro" id="IPR004763">
    <property type="entry name" value="CusA-like"/>
</dbReference>
<sequence>MHFFDRLIAASLRHRWFVVAAALVLLGTGIAAIRALPVDVFPDLNRPTVTILTEAPGLAPEEVEPQVLRPLETALLGLPGVRHVRSTAGIGLAVSTVEFDWGADLLRVRQQVAERLQLARAGLPEGVMPTLGPVTSIMGEIMLLGVEADSSTLTPVELRTLADWVIRPRLLTIPGIAQVIPIGGGVRRIEVIADPSRLAALDVTLDQVEEAVSASDAVSSGGYAESQGRELLVRNVARLSNPAELGGTVVVLRERVPVRVRDVAEVREGRLVPRGDAGVNGRPAVILAIQKQPGASTLEVTRALHRAFDELRATLPGGVVLTPVFEQARFIEAAIHNVEHALRDGALLVIVVLFLFLWSARTTAITLTAIPLSLVVAALVLRAFGVSINTMTLGGIAIAIGELVDDAIVDVENVHRRLRENARLAQPLPTLQVVYRASCEVRNSIVYATALVVLVFLPLLSLGGVEGRLFQPLGFAYIVAILASFVVSLTVTPVLCSWWLPGSITRERSHDTSIVRVLKGLDRRVLGWALPRPGWVLGIATGLVLAAVAAVPWLGREFLPPFNEGTATLNLIAPPGTSLTESSRIGALAERLLLAAPAVVSTGRRTGRAETDEHAEGVHYTEIDVDFRASKRTRAEIFADLRARLATIPGVRVSIGQPIAHRLEHLLSGVRAQVAVKLFGDDLDVLRATGAQIQSVMQDVPGVVDLQLEAQVEIPQLRLTLDREAIGRYGLRPERATEWLETALHGRAVSQLVEGPRATAVWVRLENPSGGDPDAVRSIRVETPDGARVPLGELARIEIVPGPNQILHEDGRRRIVISCNVAGRDLVRTVEQIQREVGRRVILPPAYELVYAGQFESQRTAGQRIAWLGLLAFSAMLVLLVMHFRSWVLASQVLLNLPLALIGAVVAVWSSGGTLSVATLVGFITLTGIAARNTILMITHYLHLMTEEGESFGVEMVVRGSTERLVPVLMTALAAGLALVPLALDAHAPGKEILHPVAVVILGGLVSSTLLDMVVTPVAFLRFGRAAAVAHLARHRKLGTKPAGERAFKKGDIE</sequence>
<dbReference type="AlphaFoldDB" id="A0A849SEH3"/>
<dbReference type="PRINTS" id="PR00702">
    <property type="entry name" value="ACRIFLAVINRP"/>
</dbReference>
<feature type="transmembrane region" description="Helical" evidence="7">
    <location>
        <begin position="996"/>
        <end position="1015"/>
    </location>
</feature>
<dbReference type="Gene3D" id="3.30.70.1440">
    <property type="entry name" value="Multidrug efflux transporter AcrB pore domain"/>
    <property type="match status" value="1"/>
</dbReference>
<name>A0A849SEH3_UNCEI</name>
<keyword evidence="4 7" id="KW-0812">Transmembrane</keyword>
<evidence type="ECO:0000256" key="2">
    <source>
        <dbReference type="ARBA" id="ARBA00022448"/>
    </source>
</evidence>
<dbReference type="NCBIfam" id="TIGR00914">
    <property type="entry name" value="2A0601"/>
    <property type="match status" value="1"/>
</dbReference>
<accession>A0A849SEH3</accession>
<feature type="transmembrane region" description="Helical" evidence="7">
    <location>
        <begin position="475"/>
        <end position="500"/>
    </location>
</feature>
<dbReference type="Gene3D" id="3.30.70.1320">
    <property type="entry name" value="Multidrug efflux transporter AcrB pore domain like"/>
    <property type="match status" value="1"/>
</dbReference>
<evidence type="ECO:0000256" key="7">
    <source>
        <dbReference type="SAM" id="Phobius"/>
    </source>
</evidence>
<protein>
    <submittedName>
        <fullName evidence="8">Efflux RND transporter permease subunit</fullName>
    </submittedName>
</protein>
<dbReference type="Gene3D" id="3.30.2090.10">
    <property type="entry name" value="Multidrug efflux transporter AcrB TolC docking domain, DN and DC subdomains"/>
    <property type="match status" value="2"/>
</dbReference>
<keyword evidence="6 7" id="KW-0472">Membrane</keyword>
<feature type="transmembrane region" description="Helical" evidence="7">
    <location>
        <begin position="445"/>
        <end position="463"/>
    </location>
</feature>
<dbReference type="GO" id="GO:0008324">
    <property type="term" value="F:monoatomic cation transmembrane transporter activity"/>
    <property type="evidence" value="ECO:0007669"/>
    <property type="project" value="InterPro"/>
</dbReference>
<organism evidence="8 9">
    <name type="scientific">Eiseniibacteriota bacterium</name>
    <dbReference type="NCBI Taxonomy" id="2212470"/>
    <lineage>
        <taxon>Bacteria</taxon>
        <taxon>Candidatus Eiseniibacteriota</taxon>
    </lineage>
</organism>
<evidence type="ECO:0000256" key="4">
    <source>
        <dbReference type="ARBA" id="ARBA00022692"/>
    </source>
</evidence>
<feature type="transmembrane region" description="Helical" evidence="7">
    <location>
        <begin position="965"/>
        <end position="984"/>
    </location>
</feature>